<proteinExistence type="predicted"/>
<evidence type="ECO:0000313" key="1">
    <source>
        <dbReference type="EMBL" id="KAE9403433.1"/>
    </source>
</evidence>
<dbReference type="EMBL" id="ML769425">
    <property type="protein sequence ID" value="KAE9403433.1"/>
    <property type="molecule type" value="Genomic_DNA"/>
</dbReference>
<name>A0A6A4I0A6_9AGAR</name>
<evidence type="ECO:0000313" key="2">
    <source>
        <dbReference type="Proteomes" id="UP000799118"/>
    </source>
</evidence>
<dbReference type="AlphaFoldDB" id="A0A6A4I0A6"/>
<accession>A0A6A4I0A6</accession>
<organism evidence="1 2">
    <name type="scientific">Gymnopus androsaceus JB14</name>
    <dbReference type="NCBI Taxonomy" id="1447944"/>
    <lineage>
        <taxon>Eukaryota</taxon>
        <taxon>Fungi</taxon>
        <taxon>Dikarya</taxon>
        <taxon>Basidiomycota</taxon>
        <taxon>Agaricomycotina</taxon>
        <taxon>Agaricomycetes</taxon>
        <taxon>Agaricomycetidae</taxon>
        <taxon>Agaricales</taxon>
        <taxon>Marasmiineae</taxon>
        <taxon>Omphalotaceae</taxon>
        <taxon>Gymnopus</taxon>
    </lineage>
</organism>
<dbReference type="Proteomes" id="UP000799118">
    <property type="component" value="Unassembled WGS sequence"/>
</dbReference>
<reference evidence="1" key="1">
    <citation type="journal article" date="2019" name="Environ. Microbiol.">
        <title>Fungal ecological strategies reflected in gene transcription - a case study of two litter decomposers.</title>
        <authorList>
            <person name="Barbi F."/>
            <person name="Kohler A."/>
            <person name="Barry K."/>
            <person name="Baskaran P."/>
            <person name="Daum C."/>
            <person name="Fauchery L."/>
            <person name="Ihrmark K."/>
            <person name="Kuo A."/>
            <person name="LaButti K."/>
            <person name="Lipzen A."/>
            <person name="Morin E."/>
            <person name="Grigoriev I.V."/>
            <person name="Henrissat B."/>
            <person name="Lindahl B."/>
            <person name="Martin F."/>
        </authorList>
    </citation>
    <scope>NUCLEOTIDE SEQUENCE</scope>
    <source>
        <strain evidence="1">JB14</strain>
    </source>
</reference>
<keyword evidence="2" id="KW-1185">Reference proteome</keyword>
<dbReference type="OrthoDB" id="3236156at2759"/>
<gene>
    <name evidence="1" type="ORF">BT96DRAFT_1080676</name>
</gene>
<sequence length="156" mass="17507">MSIRKEEFDKLSPEEKDNVDLFLWEMNVFKGGVMAMEGWWSENNVKPPVSLPNCDNDATAILAPGTSAADCAHKKSKAGAVKVVSLAGAIFHHKDQKCGQQDTLWFYFDKELGFHIAFPDTSNTCFQLHAEASAILITYLNFFLQFLDLIKDNKTT</sequence>
<protein>
    <submittedName>
        <fullName evidence="1">Uncharacterized protein</fullName>
    </submittedName>
</protein>